<feature type="transmembrane region" description="Helical" evidence="6">
    <location>
        <begin position="108"/>
        <end position="126"/>
    </location>
</feature>
<feature type="transmembrane region" description="Helical" evidence="6">
    <location>
        <begin position="41"/>
        <end position="62"/>
    </location>
</feature>
<evidence type="ECO:0000256" key="4">
    <source>
        <dbReference type="ARBA" id="ARBA00022989"/>
    </source>
</evidence>
<evidence type="ECO:0000313" key="7">
    <source>
        <dbReference type="EMBL" id="RSU16129.1"/>
    </source>
</evidence>
<accession>A0A430B738</accession>
<dbReference type="InterPro" id="IPR051598">
    <property type="entry name" value="TSUP/Inactive_protease-like"/>
</dbReference>
<feature type="transmembrane region" description="Helical" evidence="6">
    <location>
        <begin position="6"/>
        <end position="29"/>
    </location>
</feature>
<feature type="transmembrane region" description="Helical" evidence="6">
    <location>
        <begin position="74"/>
        <end position="96"/>
    </location>
</feature>
<dbReference type="EMBL" id="NGKB01000003">
    <property type="protein sequence ID" value="RSU16129.1"/>
    <property type="molecule type" value="Genomic_DNA"/>
</dbReference>
<dbReference type="OrthoDB" id="3181470at2"/>
<dbReference type="PANTHER" id="PTHR43701:SF2">
    <property type="entry name" value="MEMBRANE TRANSPORTER PROTEIN YJNA-RELATED"/>
    <property type="match status" value="1"/>
</dbReference>
<evidence type="ECO:0000256" key="6">
    <source>
        <dbReference type="RuleBase" id="RU363041"/>
    </source>
</evidence>
<evidence type="ECO:0000256" key="5">
    <source>
        <dbReference type="ARBA" id="ARBA00023136"/>
    </source>
</evidence>
<comment type="similarity">
    <text evidence="2 6">Belongs to the 4-toluene sulfonate uptake permease (TSUP) (TC 2.A.102) family.</text>
</comment>
<keyword evidence="6" id="KW-1003">Cell membrane</keyword>
<comment type="caution">
    <text evidence="7">The sequence shown here is derived from an EMBL/GenBank/DDBJ whole genome shotgun (WGS) entry which is preliminary data.</text>
</comment>
<keyword evidence="3 6" id="KW-0812">Transmembrane</keyword>
<dbReference type="PANTHER" id="PTHR43701">
    <property type="entry name" value="MEMBRANE TRANSPORTER PROTEIN MJ0441-RELATED"/>
    <property type="match status" value="1"/>
</dbReference>
<feature type="transmembrane region" description="Helical" evidence="6">
    <location>
        <begin position="205"/>
        <end position="226"/>
    </location>
</feature>
<dbReference type="GeneID" id="95581373"/>
<dbReference type="InterPro" id="IPR002781">
    <property type="entry name" value="TM_pro_TauE-like"/>
</dbReference>
<feature type="transmembrane region" description="Helical" evidence="6">
    <location>
        <begin position="238"/>
        <end position="256"/>
    </location>
</feature>
<evidence type="ECO:0000256" key="3">
    <source>
        <dbReference type="ARBA" id="ARBA00022692"/>
    </source>
</evidence>
<dbReference type="Proteomes" id="UP000288028">
    <property type="component" value="Unassembled WGS sequence"/>
</dbReference>
<dbReference type="RefSeq" id="WP_126792216.1">
    <property type="nucleotide sequence ID" value="NZ_CP060720.1"/>
</dbReference>
<organism evidence="7 8">
    <name type="scientific">Vagococcus carniphilus</name>
    <dbReference type="NCBI Taxonomy" id="218144"/>
    <lineage>
        <taxon>Bacteria</taxon>
        <taxon>Bacillati</taxon>
        <taxon>Bacillota</taxon>
        <taxon>Bacilli</taxon>
        <taxon>Lactobacillales</taxon>
        <taxon>Enterococcaceae</taxon>
        <taxon>Vagococcus</taxon>
    </lineage>
</organism>
<dbReference type="GO" id="GO:0005886">
    <property type="term" value="C:plasma membrane"/>
    <property type="evidence" value="ECO:0007669"/>
    <property type="project" value="UniProtKB-SubCell"/>
</dbReference>
<feature type="transmembrane region" description="Helical" evidence="6">
    <location>
        <begin position="146"/>
        <end position="170"/>
    </location>
</feature>
<keyword evidence="4 6" id="KW-1133">Transmembrane helix</keyword>
<reference evidence="7 8" key="1">
    <citation type="submission" date="2017-05" db="EMBL/GenBank/DDBJ databases">
        <title>Vagococcus spp. assemblies.</title>
        <authorList>
            <person name="Gulvik C.A."/>
        </authorList>
    </citation>
    <scope>NUCLEOTIDE SEQUENCE [LARGE SCALE GENOMIC DNA]</scope>
    <source>
        <strain evidence="7 8">SS1714</strain>
    </source>
</reference>
<proteinExistence type="inferred from homology"/>
<name>A0A430B738_9ENTE</name>
<evidence type="ECO:0000313" key="8">
    <source>
        <dbReference type="Proteomes" id="UP000288028"/>
    </source>
</evidence>
<evidence type="ECO:0000256" key="2">
    <source>
        <dbReference type="ARBA" id="ARBA00009142"/>
    </source>
</evidence>
<dbReference type="Pfam" id="PF01925">
    <property type="entry name" value="TauE"/>
    <property type="match status" value="1"/>
</dbReference>
<keyword evidence="5 6" id="KW-0472">Membrane</keyword>
<comment type="subcellular location">
    <subcellularLocation>
        <location evidence="6">Cell membrane</location>
        <topology evidence="6">Multi-pass membrane protein</topology>
    </subcellularLocation>
    <subcellularLocation>
        <location evidence="1">Membrane</location>
        <topology evidence="1">Multi-pass membrane protein</topology>
    </subcellularLocation>
</comment>
<evidence type="ECO:0000256" key="1">
    <source>
        <dbReference type="ARBA" id="ARBA00004141"/>
    </source>
</evidence>
<sequence length="259" mass="28198">MSVGIIYFFIIVFANTIGAVSGMGGGVLIKPMLDLIHVHPVAAISFYSSVAVLTMSFVSTYRQVKNGIEVKWPFAIRLSLGAVLGGLLGNYLFEWILKLYPEGREVQLIQIILTVITLLLSIIHSYDLIENRAYQGKGLTLISGLVLGFLASLLGIGGGPINVALLMFLFDIPIKRATVYSIITILFSQLTKVTSIFIVSDITRFDLAILYYIIPAAIIGGLLGAFISKKASDKSVNVLYQAVIILVLLLNIYNGLKLI</sequence>
<gene>
    <name evidence="7" type="ORF">CBF28_04030</name>
</gene>
<protein>
    <recommendedName>
        <fullName evidence="6">Probable membrane transporter protein</fullName>
    </recommendedName>
</protein>
<dbReference type="AlphaFoldDB" id="A0A430B738"/>
<feature type="transmembrane region" description="Helical" evidence="6">
    <location>
        <begin position="177"/>
        <end position="199"/>
    </location>
</feature>
<keyword evidence="8" id="KW-1185">Reference proteome</keyword>